<dbReference type="RefSeq" id="WP_380021405.1">
    <property type="nucleotide sequence ID" value="NZ_JBHSHD010000008.1"/>
</dbReference>
<protein>
    <submittedName>
        <fullName evidence="4">Alpha/beta hydrolase</fullName>
    </submittedName>
</protein>
<keyword evidence="2 4" id="KW-0378">Hydrolase</keyword>
<name>A0ABV9QTX5_9GAMM</name>
<evidence type="ECO:0000313" key="4">
    <source>
        <dbReference type="EMBL" id="MFC4820818.1"/>
    </source>
</evidence>
<dbReference type="Gene3D" id="3.40.50.1820">
    <property type="entry name" value="alpha/beta hydrolase"/>
    <property type="match status" value="1"/>
</dbReference>
<dbReference type="InterPro" id="IPR029058">
    <property type="entry name" value="AB_hydrolase_fold"/>
</dbReference>
<gene>
    <name evidence="4" type="ORF">ACFO6Q_10810</name>
</gene>
<organism evidence="4 5">
    <name type="scientific">Dokdonella ginsengisoli</name>
    <dbReference type="NCBI Taxonomy" id="363846"/>
    <lineage>
        <taxon>Bacteria</taxon>
        <taxon>Pseudomonadati</taxon>
        <taxon>Pseudomonadota</taxon>
        <taxon>Gammaproteobacteria</taxon>
        <taxon>Lysobacterales</taxon>
        <taxon>Rhodanobacteraceae</taxon>
        <taxon>Dokdonella</taxon>
    </lineage>
</organism>
<feature type="chain" id="PRO_5046635029" evidence="3">
    <location>
        <begin position="19"/>
        <end position="322"/>
    </location>
</feature>
<keyword evidence="3" id="KW-0732">Signal</keyword>
<keyword evidence="5" id="KW-1185">Reference proteome</keyword>
<dbReference type="InterPro" id="IPR000801">
    <property type="entry name" value="Esterase-like"/>
</dbReference>
<evidence type="ECO:0000256" key="3">
    <source>
        <dbReference type="SAM" id="SignalP"/>
    </source>
</evidence>
<dbReference type="Proteomes" id="UP001595886">
    <property type="component" value="Unassembled WGS sequence"/>
</dbReference>
<accession>A0ABV9QTX5</accession>
<reference evidence="5" key="1">
    <citation type="journal article" date="2019" name="Int. J. Syst. Evol. Microbiol.">
        <title>The Global Catalogue of Microorganisms (GCM) 10K type strain sequencing project: providing services to taxonomists for standard genome sequencing and annotation.</title>
        <authorList>
            <consortium name="The Broad Institute Genomics Platform"/>
            <consortium name="The Broad Institute Genome Sequencing Center for Infectious Disease"/>
            <person name="Wu L."/>
            <person name="Ma J."/>
        </authorList>
    </citation>
    <scope>NUCLEOTIDE SEQUENCE [LARGE SCALE GENOMIC DNA]</scope>
    <source>
        <strain evidence="5">CCUG 30340</strain>
    </source>
</reference>
<dbReference type="Pfam" id="PF00756">
    <property type="entry name" value="Esterase"/>
    <property type="match status" value="1"/>
</dbReference>
<proteinExistence type="inferred from homology"/>
<comment type="similarity">
    <text evidence="1">Belongs to the esterase D family.</text>
</comment>
<dbReference type="PANTHER" id="PTHR40841:SF2">
    <property type="entry name" value="SIDEROPHORE-DEGRADING ESTERASE (EUROFUNG)"/>
    <property type="match status" value="1"/>
</dbReference>
<sequence length="322" mass="34938">MHRVVALLGLLLAFPLAAQPDLTRRIGSTVADTGVTGWRFEQFRVGSRDGLRRYRVRLALPDAPAPAAGFPAVYLLDGNAALMEIDAALLATLSKAMPPPVLVFVGYDNDLRIDAEARAYDYTPQRPGGEEAQRDVPGGRRNGGADAFLDLLETVIVPKAESIVRLDPRRRTLWGHSYGGVFALHALFARPRTFAGYAAADPSLWWGDGQLLKEEDAVASWPSPPPRLWLWVGEGGERAPASAPPSSTRDPAAVEAMRRARGSVPPDAARRMAERLRRSGLDVRLETLSGQSHGQTLGSSLHRLLRALVEPPAPQASAQEQR</sequence>
<evidence type="ECO:0000256" key="2">
    <source>
        <dbReference type="ARBA" id="ARBA00022801"/>
    </source>
</evidence>
<comment type="caution">
    <text evidence="4">The sequence shown here is derived from an EMBL/GenBank/DDBJ whole genome shotgun (WGS) entry which is preliminary data.</text>
</comment>
<dbReference type="SUPFAM" id="SSF53474">
    <property type="entry name" value="alpha/beta-Hydrolases"/>
    <property type="match status" value="1"/>
</dbReference>
<dbReference type="InterPro" id="IPR052558">
    <property type="entry name" value="Siderophore_Hydrolase_D"/>
</dbReference>
<dbReference type="GO" id="GO:0016787">
    <property type="term" value="F:hydrolase activity"/>
    <property type="evidence" value="ECO:0007669"/>
    <property type="project" value="UniProtKB-KW"/>
</dbReference>
<evidence type="ECO:0000313" key="5">
    <source>
        <dbReference type="Proteomes" id="UP001595886"/>
    </source>
</evidence>
<dbReference type="PANTHER" id="PTHR40841">
    <property type="entry name" value="SIDEROPHORE TRIACETYLFUSARININE C ESTERASE"/>
    <property type="match status" value="1"/>
</dbReference>
<evidence type="ECO:0000256" key="1">
    <source>
        <dbReference type="ARBA" id="ARBA00005622"/>
    </source>
</evidence>
<feature type="signal peptide" evidence="3">
    <location>
        <begin position="1"/>
        <end position="18"/>
    </location>
</feature>
<dbReference type="EMBL" id="JBHSHD010000008">
    <property type="protein sequence ID" value="MFC4820818.1"/>
    <property type="molecule type" value="Genomic_DNA"/>
</dbReference>